<dbReference type="SMART" id="SM00710">
    <property type="entry name" value="PbH1"/>
    <property type="match status" value="7"/>
</dbReference>
<dbReference type="EMBL" id="SMAF01000018">
    <property type="protein sequence ID" value="TCS95332.1"/>
    <property type="molecule type" value="Genomic_DNA"/>
</dbReference>
<organism evidence="3 4">
    <name type="scientific">Pseudofulvimonas gallinarii</name>
    <dbReference type="NCBI Taxonomy" id="634155"/>
    <lineage>
        <taxon>Bacteria</taxon>
        <taxon>Pseudomonadati</taxon>
        <taxon>Pseudomonadota</taxon>
        <taxon>Gammaproteobacteria</taxon>
        <taxon>Lysobacterales</taxon>
        <taxon>Rhodanobacteraceae</taxon>
        <taxon>Pseudofulvimonas</taxon>
    </lineage>
</organism>
<keyword evidence="3" id="KW-0456">Lyase</keyword>
<keyword evidence="1" id="KW-0732">Signal</keyword>
<dbReference type="RefSeq" id="WP_123522780.1">
    <property type="nucleotide sequence ID" value="NZ_JBHLWF010000011.1"/>
</dbReference>
<accession>A0A4R3L780</accession>
<reference evidence="3 4" key="1">
    <citation type="submission" date="2019-03" db="EMBL/GenBank/DDBJ databases">
        <title>Genomic Encyclopedia of Type Strains, Phase IV (KMG-IV): sequencing the most valuable type-strain genomes for metagenomic binning, comparative biology and taxonomic classification.</title>
        <authorList>
            <person name="Goeker M."/>
        </authorList>
    </citation>
    <scope>NUCLEOTIDE SEQUENCE [LARGE SCALE GENOMIC DNA]</scope>
    <source>
        <strain evidence="3 4">DSM 21944</strain>
    </source>
</reference>
<dbReference type="InterPro" id="IPR006626">
    <property type="entry name" value="PbH1"/>
</dbReference>
<dbReference type="InterPro" id="IPR039448">
    <property type="entry name" value="Beta_helix"/>
</dbReference>
<dbReference type="InterPro" id="IPR012334">
    <property type="entry name" value="Pectin_lyas_fold"/>
</dbReference>
<sequence length="529" mass="54407">MTQRWIRSMLVVSLACSGQHATAATWYISESLGNDAWSGLLAEPNGAGTDGPKRSLAAAQTLLAAAGPGDDVRLRRGDVWTGGSGLMIHRTQGTAAQPVRLHAYGTGAAPSLVITGASPALVVRGDADRASRHVEIADLQFQSTAPAGSRGDGVLVLEGFHPHRPSDIVLRAIDVRGFLSGINIQADRVTLEESIVFNNFALAGEADGGPGVYVLGSSATIRNNLIDHNAGDRSFFAWNLYVHGGSGHVIAGNTLSRSVGGLKLRANADTVVMHNRFREIWLTPINVGGDDAGGCFDLRIEGNEITQSVGGITIQDQSGGGTIGTHRLRVVNNVIGEDSPPVPSAPFGAGADGLIAVSPDPLDDVLIAHNTVWATAGKHALSVYGPARPGLRVTGNLWGQADAGVAHVRLGSAAVAGSIGLDHNLYAGVGAVASVGGSTHATLPAFRAAWPTLESAGLAGAANLVGPPADLRPTEDSHLVIDTGPVLAEVGDDIDGTPRPLDGDGDGTARSDIGAWEFGSDVIFADSFE</sequence>
<evidence type="ECO:0000259" key="2">
    <source>
        <dbReference type="Pfam" id="PF13229"/>
    </source>
</evidence>
<dbReference type="Gene3D" id="2.160.20.10">
    <property type="entry name" value="Single-stranded right-handed beta-helix, Pectin lyase-like"/>
    <property type="match status" value="1"/>
</dbReference>
<dbReference type="InterPro" id="IPR011050">
    <property type="entry name" value="Pectin_lyase_fold/virulence"/>
</dbReference>
<comment type="caution">
    <text evidence="3">The sequence shown here is derived from an EMBL/GenBank/DDBJ whole genome shotgun (WGS) entry which is preliminary data.</text>
</comment>
<feature type="chain" id="PRO_5030099247" evidence="1">
    <location>
        <begin position="24"/>
        <end position="529"/>
    </location>
</feature>
<dbReference type="Proteomes" id="UP000294599">
    <property type="component" value="Unassembled WGS sequence"/>
</dbReference>
<feature type="domain" description="Right handed beta helix" evidence="2">
    <location>
        <begin position="180"/>
        <end position="333"/>
    </location>
</feature>
<dbReference type="GO" id="GO:0016829">
    <property type="term" value="F:lyase activity"/>
    <property type="evidence" value="ECO:0007669"/>
    <property type="project" value="UniProtKB-KW"/>
</dbReference>
<dbReference type="OrthoDB" id="4640734at2"/>
<keyword evidence="4" id="KW-1185">Reference proteome</keyword>
<proteinExistence type="predicted"/>
<dbReference type="Pfam" id="PF13229">
    <property type="entry name" value="Beta_helix"/>
    <property type="match status" value="1"/>
</dbReference>
<feature type="signal peptide" evidence="1">
    <location>
        <begin position="1"/>
        <end position="23"/>
    </location>
</feature>
<evidence type="ECO:0000313" key="4">
    <source>
        <dbReference type="Proteomes" id="UP000294599"/>
    </source>
</evidence>
<dbReference type="AlphaFoldDB" id="A0A4R3L780"/>
<evidence type="ECO:0000313" key="3">
    <source>
        <dbReference type="EMBL" id="TCS95332.1"/>
    </source>
</evidence>
<dbReference type="SUPFAM" id="SSF51126">
    <property type="entry name" value="Pectin lyase-like"/>
    <property type="match status" value="1"/>
</dbReference>
<gene>
    <name evidence="3" type="ORF">EDC25_11821</name>
</gene>
<name>A0A4R3L780_9GAMM</name>
<protein>
    <submittedName>
        <fullName evidence="3">Parallel beta helix pectate lyase-like protein</fullName>
    </submittedName>
</protein>
<evidence type="ECO:0000256" key="1">
    <source>
        <dbReference type="SAM" id="SignalP"/>
    </source>
</evidence>